<proteinExistence type="predicted"/>
<accession>A0A0L9TPX0</accession>
<organism evidence="3 4">
    <name type="scientific">Phaseolus angularis</name>
    <name type="common">Azuki bean</name>
    <name type="synonym">Vigna angularis</name>
    <dbReference type="NCBI Taxonomy" id="3914"/>
    <lineage>
        <taxon>Eukaryota</taxon>
        <taxon>Viridiplantae</taxon>
        <taxon>Streptophyta</taxon>
        <taxon>Embryophyta</taxon>
        <taxon>Tracheophyta</taxon>
        <taxon>Spermatophyta</taxon>
        <taxon>Magnoliopsida</taxon>
        <taxon>eudicotyledons</taxon>
        <taxon>Gunneridae</taxon>
        <taxon>Pentapetalae</taxon>
        <taxon>rosids</taxon>
        <taxon>fabids</taxon>
        <taxon>Fabales</taxon>
        <taxon>Fabaceae</taxon>
        <taxon>Papilionoideae</taxon>
        <taxon>50 kb inversion clade</taxon>
        <taxon>NPAAA clade</taxon>
        <taxon>indigoferoid/millettioid clade</taxon>
        <taxon>Phaseoleae</taxon>
        <taxon>Vigna</taxon>
    </lineage>
</organism>
<keyword evidence="2" id="KW-0812">Transmembrane</keyword>
<keyword evidence="2" id="KW-1133">Transmembrane helix</keyword>
<reference evidence="4" key="1">
    <citation type="journal article" date="2015" name="Proc. Natl. Acad. Sci. U.S.A.">
        <title>Genome sequencing of adzuki bean (Vigna angularis) provides insight into high starch and low fat accumulation and domestication.</title>
        <authorList>
            <person name="Yang K."/>
            <person name="Tian Z."/>
            <person name="Chen C."/>
            <person name="Luo L."/>
            <person name="Zhao B."/>
            <person name="Wang Z."/>
            <person name="Yu L."/>
            <person name="Li Y."/>
            <person name="Sun Y."/>
            <person name="Li W."/>
            <person name="Chen Y."/>
            <person name="Li Y."/>
            <person name="Zhang Y."/>
            <person name="Ai D."/>
            <person name="Zhao J."/>
            <person name="Shang C."/>
            <person name="Ma Y."/>
            <person name="Wu B."/>
            <person name="Wang M."/>
            <person name="Gao L."/>
            <person name="Sun D."/>
            <person name="Zhang P."/>
            <person name="Guo F."/>
            <person name="Wang W."/>
            <person name="Li Y."/>
            <person name="Wang J."/>
            <person name="Varshney R.K."/>
            <person name="Wang J."/>
            <person name="Ling H.Q."/>
            <person name="Wan P."/>
        </authorList>
    </citation>
    <scope>NUCLEOTIDE SEQUENCE</scope>
    <source>
        <strain evidence="4">cv. Jingnong 6</strain>
    </source>
</reference>
<dbReference type="Gramene" id="KOM32638">
    <property type="protein sequence ID" value="KOM32638"/>
    <property type="gene ID" value="LR48_Vigan01g219400"/>
</dbReference>
<dbReference type="AlphaFoldDB" id="A0A0L9TPX0"/>
<feature type="region of interest" description="Disordered" evidence="1">
    <location>
        <begin position="1"/>
        <end position="42"/>
    </location>
</feature>
<evidence type="ECO:0000256" key="1">
    <source>
        <dbReference type="SAM" id="MobiDB-lite"/>
    </source>
</evidence>
<sequence>MQKPLHCESTKSRSHHHLHLELKPSRKAKHRTNQNPFEPSRLSARDFQRESSMAAMVEDDREKANVKVDEIGSTSSQSRGLLLLLSRGPVIWSCREVLMVGERRESTARAVATFFFAGSVFLQVIFGLHWVFEFNPKSHNWLGFLFIFVFGKSQVVEFSRWKSKCSER</sequence>
<evidence type="ECO:0000313" key="3">
    <source>
        <dbReference type="EMBL" id="KOM32638.1"/>
    </source>
</evidence>
<dbReference type="Proteomes" id="UP000053144">
    <property type="component" value="Chromosome 1"/>
</dbReference>
<feature type="compositionally biased region" description="Basic and acidic residues" evidence="1">
    <location>
        <begin position="1"/>
        <end position="11"/>
    </location>
</feature>
<gene>
    <name evidence="3" type="ORF">LR48_Vigan01g219400</name>
</gene>
<feature type="transmembrane region" description="Helical" evidence="2">
    <location>
        <begin position="138"/>
        <end position="158"/>
    </location>
</feature>
<dbReference type="EMBL" id="CM003371">
    <property type="protein sequence ID" value="KOM32638.1"/>
    <property type="molecule type" value="Genomic_DNA"/>
</dbReference>
<evidence type="ECO:0000313" key="4">
    <source>
        <dbReference type="Proteomes" id="UP000053144"/>
    </source>
</evidence>
<feature type="transmembrane region" description="Helical" evidence="2">
    <location>
        <begin position="111"/>
        <end position="132"/>
    </location>
</feature>
<evidence type="ECO:0000256" key="2">
    <source>
        <dbReference type="SAM" id="Phobius"/>
    </source>
</evidence>
<keyword evidence="2" id="KW-0472">Membrane</keyword>
<protein>
    <submittedName>
        <fullName evidence="3">Uncharacterized protein</fullName>
    </submittedName>
</protein>
<name>A0A0L9TPX0_PHAAN</name>